<evidence type="ECO:0000256" key="3">
    <source>
        <dbReference type="ARBA" id="ARBA00022692"/>
    </source>
</evidence>
<evidence type="ECO:0000259" key="10">
    <source>
        <dbReference type="PROSITE" id="PS50835"/>
    </source>
</evidence>
<dbReference type="InterPro" id="IPR003597">
    <property type="entry name" value="Ig_C1-set"/>
</dbReference>
<dbReference type="Gene3D" id="3.10.320.10">
    <property type="entry name" value="Class II Histocompatibility Antigen, M Beta Chain, Chain B, domain 1"/>
    <property type="match status" value="1"/>
</dbReference>
<dbReference type="GO" id="GO:0019882">
    <property type="term" value="P:antigen processing and presentation"/>
    <property type="evidence" value="ECO:0007669"/>
    <property type="project" value="InterPro"/>
</dbReference>
<dbReference type="SUPFAM" id="SSF54452">
    <property type="entry name" value="MHC antigen-recognition domain"/>
    <property type="match status" value="1"/>
</dbReference>
<dbReference type="InterPro" id="IPR013783">
    <property type="entry name" value="Ig-like_fold"/>
</dbReference>
<dbReference type="Proteomes" id="UP001142489">
    <property type="component" value="Unassembled WGS sequence"/>
</dbReference>
<dbReference type="Gene3D" id="2.60.40.10">
    <property type="entry name" value="Immunoglobulins"/>
    <property type="match status" value="1"/>
</dbReference>
<evidence type="ECO:0000256" key="2">
    <source>
        <dbReference type="ARBA" id="ARBA00007394"/>
    </source>
</evidence>
<sequence length="257" mass="27666">MAGMAGVGGASSLALGALLLALLAAAAVKESGEFLQSFDEEEVFHVDWAQKENVWRLPALARQMDFKVQGALGNLAVLKTNLEIMRRRTNQTRAQNVPPSATMVYPKDPVELGEPNVLVCFVDKFSPPVLNITWLKNGQQVISEGCRRRASSPARTTLSASSPTCLSSRRRATSTPARPQAASSCLRDARGRAVWPGLDLWHPGGHCQAPSSSSRPGRWIVAYDPGLEAHILPLQLCSLPGPASPFRLLPLAKTPIS</sequence>
<dbReference type="PANTHER" id="PTHR19944:SF86">
    <property type="entry name" value="HLA CLASS II HISTOCOMPATIBILITY ANTIGEN, DR ALPHA CHAIN"/>
    <property type="match status" value="1"/>
</dbReference>
<evidence type="ECO:0000256" key="4">
    <source>
        <dbReference type="ARBA" id="ARBA00022729"/>
    </source>
</evidence>
<feature type="compositionally biased region" description="Low complexity" evidence="8">
    <location>
        <begin position="173"/>
        <end position="183"/>
    </location>
</feature>
<evidence type="ECO:0000313" key="11">
    <source>
        <dbReference type="EMBL" id="KAJ7303325.1"/>
    </source>
</evidence>
<dbReference type="SMART" id="SM00920">
    <property type="entry name" value="MHC_II_alpha"/>
    <property type="match status" value="1"/>
</dbReference>
<dbReference type="OrthoDB" id="9048227at2759"/>
<dbReference type="InterPro" id="IPR001003">
    <property type="entry name" value="MHC_II_a_N"/>
</dbReference>
<dbReference type="InterPro" id="IPR007110">
    <property type="entry name" value="Ig-like_dom"/>
</dbReference>
<accession>A0A9Q0X640</accession>
<dbReference type="InterPro" id="IPR036179">
    <property type="entry name" value="Ig-like_dom_sf"/>
</dbReference>
<dbReference type="SUPFAM" id="SSF48726">
    <property type="entry name" value="Immunoglobulin"/>
    <property type="match status" value="1"/>
</dbReference>
<dbReference type="EMBL" id="JAPFRF010000024">
    <property type="protein sequence ID" value="KAJ7303325.1"/>
    <property type="molecule type" value="Genomic_DNA"/>
</dbReference>
<keyword evidence="6" id="KW-1015">Disulfide bond</keyword>
<protein>
    <recommendedName>
        <fullName evidence="10">Ig-like domain-containing protein</fullName>
    </recommendedName>
</protein>
<dbReference type="Pfam" id="PF07654">
    <property type="entry name" value="C1-set"/>
    <property type="match status" value="1"/>
</dbReference>
<name>A0A9Q0X640_9SAUR</name>
<feature type="chain" id="PRO_5040367586" description="Ig-like domain-containing protein" evidence="9">
    <location>
        <begin position="28"/>
        <end position="257"/>
    </location>
</feature>
<dbReference type="InterPro" id="IPR011162">
    <property type="entry name" value="MHC_I/II-like_Ag-recog"/>
</dbReference>
<feature type="compositionally biased region" description="Polar residues" evidence="8">
    <location>
        <begin position="153"/>
        <end position="166"/>
    </location>
</feature>
<dbReference type="GO" id="GO:0042613">
    <property type="term" value="C:MHC class II protein complex"/>
    <property type="evidence" value="ECO:0007669"/>
    <property type="project" value="InterPro"/>
</dbReference>
<evidence type="ECO:0000256" key="5">
    <source>
        <dbReference type="ARBA" id="ARBA00022989"/>
    </source>
</evidence>
<comment type="caution">
    <text evidence="11">The sequence shown here is derived from an EMBL/GenBank/DDBJ whole genome shotgun (WGS) entry which is preliminary data.</text>
</comment>
<keyword evidence="12" id="KW-1185">Reference proteome</keyword>
<comment type="similarity">
    <text evidence="2">Belongs to the MHC class II family.</text>
</comment>
<evidence type="ECO:0000256" key="6">
    <source>
        <dbReference type="ARBA" id="ARBA00023157"/>
    </source>
</evidence>
<evidence type="ECO:0000313" key="12">
    <source>
        <dbReference type="Proteomes" id="UP001142489"/>
    </source>
</evidence>
<gene>
    <name evidence="11" type="ORF">JRQ81_012267</name>
</gene>
<dbReference type="AlphaFoldDB" id="A0A9Q0X640"/>
<feature type="region of interest" description="Disordered" evidence="8">
    <location>
        <begin position="146"/>
        <end position="183"/>
    </location>
</feature>
<evidence type="ECO:0000256" key="7">
    <source>
        <dbReference type="ARBA" id="ARBA00023180"/>
    </source>
</evidence>
<dbReference type="PANTHER" id="PTHR19944">
    <property type="entry name" value="MHC CLASS II-RELATED"/>
    <property type="match status" value="1"/>
</dbReference>
<reference evidence="11" key="1">
    <citation type="journal article" date="2023" name="DNA Res.">
        <title>Chromosome-level genome assembly of Phrynocephalus forsythii using third-generation DNA sequencing and Hi-C analysis.</title>
        <authorList>
            <person name="Qi Y."/>
            <person name="Zhao W."/>
            <person name="Zhao Y."/>
            <person name="Niu C."/>
            <person name="Cao S."/>
            <person name="Zhang Y."/>
        </authorList>
    </citation>
    <scope>NUCLEOTIDE SEQUENCE</scope>
    <source>
        <tissue evidence="11">Muscle</tissue>
    </source>
</reference>
<keyword evidence="7" id="KW-0325">Glycoprotein</keyword>
<feature type="signal peptide" evidence="9">
    <location>
        <begin position="1"/>
        <end position="27"/>
    </location>
</feature>
<keyword evidence="5" id="KW-1133">Transmembrane helix</keyword>
<feature type="domain" description="Ig-like" evidence="10">
    <location>
        <begin position="99"/>
        <end position="183"/>
    </location>
</feature>
<comment type="subcellular location">
    <subcellularLocation>
        <location evidence="1">Membrane</location>
        <topology evidence="1">Single-pass type I membrane protein</topology>
    </subcellularLocation>
</comment>
<keyword evidence="3" id="KW-0812">Transmembrane</keyword>
<keyword evidence="4 9" id="KW-0732">Signal</keyword>
<dbReference type="SMART" id="SM00407">
    <property type="entry name" value="IGc1"/>
    <property type="match status" value="1"/>
</dbReference>
<evidence type="ECO:0000256" key="8">
    <source>
        <dbReference type="SAM" id="MobiDB-lite"/>
    </source>
</evidence>
<dbReference type="InterPro" id="IPR050160">
    <property type="entry name" value="MHC/Immunoglobulin"/>
</dbReference>
<dbReference type="Pfam" id="PF00993">
    <property type="entry name" value="MHC_II_alpha"/>
    <property type="match status" value="1"/>
</dbReference>
<dbReference type="GO" id="GO:0006955">
    <property type="term" value="P:immune response"/>
    <property type="evidence" value="ECO:0007669"/>
    <property type="project" value="InterPro"/>
</dbReference>
<dbReference type="InterPro" id="IPR014745">
    <property type="entry name" value="MHC_II_a/b_N"/>
</dbReference>
<dbReference type="PROSITE" id="PS50835">
    <property type="entry name" value="IG_LIKE"/>
    <property type="match status" value="1"/>
</dbReference>
<organism evidence="11 12">
    <name type="scientific">Phrynocephalus forsythii</name>
    <dbReference type="NCBI Taxonomy" id="171643"/>
    <lineage>
        <taxon>Eukaryota</taxon>
        <taxon>Metazoa</taxon>
        <taxon>Chordata</taxon>
        <taxon>Craniata</taxon>
        <taxon>Vertebrata</taxon>
        <taxon>Euteleostomi</taxon>
        <taxon>Lepidosauria</taxon>
        <taxon>Squamata</taxon>
        <taxon>Bifurcata</taxon>
        <taxon>Unidentata</taxon>
        <taxon>Episquamata</taxon>
        <taxon>Toxicofera</taxon>
        <taxon>Iguania</taxon>
        <taxon>Acrodonta</taxon>
        <taxon>Agamidae</taxon>
        <taxon>Agaminae</taxon>
        <taxon>Phrynocephalus</taxon>
    </lineage>
</organism>
<evidence type="ECO:0000256" key="1">
    <source>
        <dbReference type="ARBA" id="ARBA00004479"/>
    </source>
</evidence>
<keyword evidence="5" id="KW-0472">Membrane</keyword>
<proteinExistence type="inferred from homology"/>
<evidence type="ECO:0000256" key="9">
    <source>
        <dbReference type="SAM" id="SignalP"/>
    </source>
</evidence>